<dbReference type="OrthoDB" id="310853at2759"/>
<sequence>ELVKFCKYVLSRFFTLAASNNKAYVELLFWKNIATIREMTEGYRTDDESGESKKGPTWSSEEEEELETLYLRFKEEQGGMYCIWVISEYIPHQVCD</sequence>
<comment type="caution">
    <text evidence="2">The sequence shown here is derived from an EMBL/GenBank/DDBJ whole genome shotgun (WGS) entry which is preliminary data.</text>
</comment>
<organism evidence="2 3">
    <name type="scientific">Scyliorhinus torazame</name>
    <name type="common">Cloudy catshark</name>
    <name type="synonym">Catulus torazame</name>
    <dbReference type="NCBI Taxonomy" id="75743"/>
    <lineage>
        <taxon>Eukaryota</taxon>
        <taxon>Metazoa</taxon>
        <taxon>Chordata</taxon>
        <taxon>Craniata</taxon>
        <taxon>Vertebrata</taxon>
        <taxon>Chondrichthyes</taxon>
        <taxon>Elasmobranchii</taxon>
        <taxon>Galeomorphii</taxon>
        <taxon>Galeoidea</taxon>
        <taxon>Carcharhiniformes</taxon>
        <taxon>Scyliorhinidae</taxon>
        <taxon>Scyliorhinus</taxon>
    </lineage>
</organism>
<dbReference type="InterPro" id="IPR044998">
    <property type="entry name" value="Timeless"/>
</dbReference>
<dbReference type="GO" id="GO:0000076">
    <property type="term" value="P:DNA replication checkpoint signaling"/>
    <property type="evidence" value="ECO:0007669"/>
    <property type="project" value="TreeGrafter"/>
</dbReference>
<dbReference type="Proteomes" id="UP000288216">
    <property type="component" value="Unassembled WGS sequence"/>
</dbReference>
<feature type="compositionally biased region" description="Basic and acidic residues" evidence="1">
    <location>
        <begin position="42"/>
        <end position="54"/>
    </location>
</feature>
<feature type="region of interest" description="Disordered" evidence="1">
    <location>
        <begin position="42"/>
        <end position="63"/>
    </location>
</feature>
<dbReference type="AlphaFoldDB" id="A0A401QGS7"/>
<dbReference type="GO" id="GO:0003677">
    <property type="term" value="F:DNA binding"/>
    <property type="evidence" value="ECO:0007669"/>
    <property type="project" value="TreeGrafter"/>
</dbReference>
<evidence type="ECO:0000256" key="1">
    <source>
        <dbReference type="SAM" id="MobiDB-lite"/>
    </source>
</evidence>
<dbReference type="GO" id="GO:0006281">
    <property type="term" value="P:DNA repair"/>
    <property type="evidence" value="ECO:0007669"/>
    <property type="project" value="TreeGrafter"/>
</dbReference>
<dbReference type="GO" id="GO:0043111">
    <property type="term" value="P:replication fork arrest"/>
    <property type="evidence" value="ECO:0007669"/>
    <property type="project" value="TreeGrafter"/>
</dbReference>
<dbReference type="STRING" id="75743.A0A401QGS7"/>
<evidence type="ECO:0000313" key="2">
    <source>
        <dbReference type="EMBL" id="GCB84570.1"/>
    </source>
</evidence>
<accession>A0A401QGS7</accession>
<keyword evidence="3" id="KW-1185">Reference proteome</keyword>
<dbReference type="GO" id="GO:0031298">
    <property type="term" value="C:replication fork protection complex"/>
    <property type="evidence" value="ECO:0007669"/>
    <property type="project" value="TreeGrafter"/>
</dbReference>
<gene>
    <name evidence="2" type="ORF">scyTo_0025167</name>
</gene>
<dbReference type="EMBL" id="BFAA01074761">
    <property type="protein sequence ID" value="GCB84570.1"/>
    <property type="molecule type" value="Genomic_DNA"/>
</dbReference>
<dbReference type="PANTHER" id="PTHR22940:SF4">
    <property type="entry name" value="PROTEIN TIMELESS HOMOLOG"/>
    <property type="match status" value="1"/>
</dbReference>
<protein>
    <submittedName>
        <fullName evidence="2">Uncharacterized protein</fullName>
    </submittedName>
</protein>
<evidence type="ECO:0000313" key="3">
    <source>
        <dbReference type="Proteomes" id="UP000288216"/>
    </source>
</evidence>
<feature type="non-terminal residue" evidence="2">
    <location>
        <position position="1"/>
    </location>
</feature>
<name>A0A401QGS7_SCYTO</name>
<reference evidence="2 3" key="1">
    <citation type="journal article" date="2018" name="Nat. Ecol. Evol.">
        <title>Shark genomes provide insights into elasmobranch evolution and the origin of vertebrates.</title>
        <authorList>
            <person name="Hara Y"/>
            <person name="Yamaguchi K"/>
            <person name="Onimaru K"/>
            <person name="Kadota M"/>
            <person name="Koyanagi M"/>
            <person name="Keeley SD"/>
            <person name="Tatsumi K"/>
            <person name="Tanaka K"/>
            <person name="Motone F"/>
            <person name="Kageyama Y"/>
            <person name="Nozu R"/>
            <person name="Adachi N"/>
            <person name="Nishimura O"/>
            <person name="Nakagawa R"/>
            <person name="Tanegashima C"/>
            <person name="Kiyatake I"/>
            <person name="Matsumoto R"/>
            <person name="Murakumo K"/>
            <person name="Nishida K"/>
            <person name="Terakita A"/>
            <person name="Kuratani S"/>
            <person name="Sato K"/>
            <person name="Hyodo S Kuraku.S."/>
        </authorList>
    </citation>
    <scope>NUCLEOTIDE SEQUENCE [LARGE SCALE GENOMIC DNA]</scope>
</reference>
<proteinExistence type="predicted"/>
<dbReference type="PANTHER" id="PTHR22940">
    <property type="entry name" value="TIMEOUT/TIMELESS-2"/>
    <property type="match status" value="1"/>
</dbReference>